<keyword evidence="3" id="KW-1185">Reference proteome</keyword>
<dbReference type="AlphaFoldDB" id="A0A4D7QF36"/>
<sequence length="304" mass="32440">MTDSAPSLAPIAAGSRFVLALPDGPMSGLRFGRETSPPDLVFLHATGFNAETYTPLLAPLADRFSILALDQRGHGLTRLPTDPAHLISWQPYADDVVRAIDLLVPDGAKPIVLAGHSMGGIVALLAAGARPAKVRGLLLLDPVLMPHLMRLSLYTAWGRAKARAFGLAVGAAKRRALFPSKEEAVATYRTRSAFKTWQPGFLEAYVEGGFVPDPEGVRLACAPAWESATFAAHRHNAWRVLKRLTMPVRLLAAGHGSTVKGGIATVNRVAPKVQAAVVEGTTHFFPMEKPAVVQGALVDLLTRS</sequence>
<dbReference type="PANTHER" id="PTHR43798">
    <property type="entry name" value="MONOACYLGLYCEROL LIPASE"/>
    <property type="match status" value="1"/>
</dbReference>
<evidence type="ECO:0000313" key="2">
    <source>
        <dbReference type="EMBL" id="QCK84303.1"/>
    </source>
</evidence>
<dbReference type="InterPro" id="IPR000639">
    <property type="entry name" value="Epox_hydrolase-like"/>
</dbReference>
<evidence type="ECO:0000259" key="1">
    <source>
        <dbReference type="Pfam" id="PF12697"/>
    </source>
</evidence>
<dbReference type="PANTHER" id="PTHR43798:SF33">
    <property type="entry name" value="HYDROLASE, PUTATIVE (AFU_ORTHOLOGUE AFUA_2G14860)-RELATED"/>
    <property type="match status" value="1"/>
</dbReference>
<dbReference type="EMBL" id="CP039865">
    <property type="protein sequence ID" value="QCK84303.1"/>
    <property type="molecule type" value="Genomic_DNA"/>
</dbReference>
<dbReference type="InterPro" id="IPR050266">
    <property type="entry name" value="AB_hydrolase_sf"/>
</dbReference>
<dbReference type="RefSeq" id="WP_137097639.1">
    <property type="nucleotide sequence ID" value="NZ_CP039865.1"/>
</dbReference>
<dbReference type="InterPro" id="IPR029058">
    <property type="entry name" value="AB_hydrolase_fold"/>
</dbReference>
<evidence type="ECO:0000313" key="3">
    <source>
        <dbReference type="Proteomes" id="UP000298588"/>
    </source>
</evidence>
<dbReference type="GO" id="GO:0047372">
    <property type="term" value="F:monoacylglycerol lipase activity"/>
    <property type="evidence" value="ECO:0007669"/>
    <property type="project" value="TreeGrafter"/>
</dbReference>
<dbReference type="PRINTS" id="PR00412">
    <property type="entry name" value="EPOXHYDRLASE"/>
</dbReference>
<gene>
    <name evidence="2" type="ORF">E8L99_00090</name>
</gene>
<dbReference type="KEGG" id="paqt:E8L99_00090"/>
<dbReference type="Proteomes" id="UP000298588">
    <property type="component" value="Chromosome"/>
</dbReference>
<reference evidence="2 3" key="1">
    <citation type="submission" date="2019-04" db="EMBL/GenBank/DDBJ databases">
        <title>Phreatobacter aquaticus sp. nov.</title>
        <authorList>
            <person name="Choi A."/>
            <person name="Baek K."/>
        </authorList>
    </citation>
    <scope>NUCLEOTIDE SEQUENCE [LARGE SCALE GENOMIC DNA]</scope>
    <source>
        <strain evidence="2 3">NMCR1094</strain>
    </source>
</reference>
<dbReference type="GO" id="GO:0016020">
    <property type="term" value="C:membrane"/>
    <property type="evidence" value="ECO:0007669"/>
    <property type="project" value="TreeGrafter"/>
</dbReference>
<keyword evidence="2" id="KW-0378">Hydrolase</keyword>
<dbReference type="GO" id="GO:0046464">
    <property type="term" value="P:acylglycerol catabolic process"/>
    <property type="evidence" value="ECO:0007669"/>
    <property type="project" value="TreeGrafter"/>
</dbReference>
<feature type="domain" description="AB hydrolase-1" evidence="1">
    <location>
        <begin position="40"/>
        <end position="293"/>
    </location>
</feature>
<protein>
    <submittedName>
        <fullName evidence="2">Alpha/beta hydrolase</fullName>
    </submittedName>
</protein>
<dbReference type="Gene3D" id="3.40.50.1820">
    <property type="entry name" value="alpha/beta hydrolase"/>
    <property type="match status" value="1"/>
</dbReference>
<name>A0A4D7QF36_9HYPH</name>
<dbReference type="SUPFAM" id="SSF53474">
    <property type="entry name" value="alpha/beta-Hydrolases"/>
    <property type="match status" value="1"/>
</dbReference>
<proteinExistence type="predicted"/>
<dbReference type="OrthoDB" id="9806902at2"/>
<dbReference type="Pfam" id="PF12697">
    <property type="entry name" value="Abhydrolase_6"/>
    <property type="match status" value="1"/>
</dbReference>
<dbReference type="InterPro" id="IPR000073">
    <property type="entry name" value="AB_hydrolase_1"/>
</dbReference>
<organism evidence="2 3">
    <name type="scientific">Phreatobacter aquaticus</name>
    <dbReference type="NCBI Taxonomy" id="2570229"/>
    <lineage>
        <taxon>Bacteria</taxon>
        <taxon>Pseudomonadati</taxon>
        <taxon>Pseudomonadota</taxon>
        <taxon>Alphaproteobacteria</taxon>
        <taxon>Hyphomicrobiales</taxon>
        <taxon>Phreatobacteraceae</taxon>
        <taxon>Phreatobacter</taxon>
    </lineage>
</organism>
<accession>A0A4D7QF36</accession>